<evidence type="ECO:0000256" key="2">
    <source>
        <dbReference type="PROSITE-ProRule" id="PRU00723"/>
    </source>
</evidence>
<evidence type="ECO:0000313" key="5">
    <source>
        <dbReference type="EMBL" id="JAG13716.1"/>
    </source>
</evidence>
<dbReference type="PROSITE" id="PS50103">
    <property type="entry name" value="ZF_C3H1"/>
    <property type="match status" value="1"/>
</dbReference>
<feature type="compositionally biased region" description="Low complexity" evidence="3">
    <location>
        <begin position="16"/>
        <end position="26"/>
    </location>
</feature>
<feature type="zinc finger region" description="C3H1-type" evidence="2">
    <location>
        <begin position="132"/>
        <end position="160"/>
    </location>
</feature>
<dbReference type="InterPro" id="IPR000571">
    <property type="entry name" value="Znf_CCCH"/>
</dbReference>
<feature type="compositionally biased region" description="Polar residues" evidence="3">
    <location>
        <begin position="188"/>
        <end position="206"/>
    </location>
</feature>
<dbReference type="SMART" id="SM00356">
    <property type="entry name" value="ZnF_C3H1"/>
    <property type="match status" value="2"/>
</dbReference>
<keyword evidence="2" id="KW-0479">Metal-binding</keyword>
<dbReference type="GO" id="GO:0008270">
    <property type="term" value="F:zinc ion binding"/>
    <property type="evidence" value="ECO:0007669"/>
    <property type="project" value="UniProtKB-KW"/>
</dbReference>
<dbReference type="EMBL" id="GBHO01029888">
    <property type="protein sequence ID" value="JAG13716.1"/>
    <property type="molecule type" value="Transcribed_RNA"/>
</dbReference>
<feature type="region of interest" description="Disordered" evidence="3">
    <location>
        <begin position="179"/>
        <end position="206"/>
    </location>
</feature>
<dbReference type="AlphaFoldDB" id="A0A0A9X227"/>
<keyword evidence="1" id="KW-0732">Signal</keyword>
<evidence type="ECO:0000256" key="1">
    <source>
        <dbReference type="ARBA" id="ARBA00022729"/>
    </source>
</evidence>
<feature type="region of interest" description="Disordered" evidence="3">
    <location>
        <begin position="68"/>
        <end position="87"/>
    </location>
</feature>
<name>A0A0A9X227_LYGHE</name>
<dbReference type="SUPFAM" id="SSF63707">
    <property type="entry name" value="Ganglioside M2 (gm2) activator"/>
    <property type="match status" value="1"/>
</dbReference>
<keyword evidence="2" id="KW-0863">Zinc-finger</keyword>
<dbReference type="InterPro" id="IPR036846">
    <property type="entry name" value="GM2-AP_sf"/>
</dbReference>
<reference evidence="5" key="2">
    <citation type="submission" date="2014-07" db="EMBL/GenBank/DDBJ databases">
        <authorList>
            <person name="Hull J."/>
        </authorList>
    </citation>
    <scope>NUCLEOTIDE SEQUENCE</scope>
</reference>
<keyword evidence="2" id="KW-0862">Zinc</keyword>
<feature type="domain" description="C3H1-type" evidence="4">
    <location>
        <begin position="132"/>
        <end position="160"/>
    </location>
</feature>
<evidence type="ECO:0000259" key="4">
    <source>
        <dbReference type="PROSITE" id="PS50103"/>
    </source>
</evidence>
<evidence type="ECO:0000256" key="3">
    <source>
        <dbReference type="SAM" id="MobiDB-lite"/>
    </source>
</evidence>
<accession>A0A0A9X227</accession>
<feature type="region of interest" description="Disordered" evidence="3">
    <location>
        <begin position="1"/>
        <end position="55"/>
    </location>
</feature>
<protein>
    <recommendedName>
        <fullName evidence="4">C3H1-type domain-containing protein</fullName>
    </recommendedName>
</protein>
<organism evidence="5">
    <name type="scientific">Lygus hesperus</name>
    <name type="common">Western plant bug</name>
    <dbReference type="NCBI Taxonomy" id="30085"/>
    <lineage>
        <taxon>Eukaryota</taxon>
        <taxon>Metazoa</taxon>
        <taxon>Ecdysozoa</taxon>
        <taxon>Arthropoda</taxon>
        <taxon>Hexapoda</taxon>
        <taxon>Insecta</taxon>
        <taxon>Pterygota</taxon>
        <taxon>Neoptera</taxon>
        <taxon>Paraneoptera</taxon>
        <taxon>Hemiptera</taxon>
        <taxon>Heteroptera</taxon>
        <taxon>Panheteroptera</taxon>
        <taxon>Cimicomorpha</taxon>
        <taxon>Miridae</taxon>
        <taxon>Mirini</taxon>
        <taxon>Lygus</taxon>
    </lineage>
</organism>
<feature type="non-terminal residue" evidence="5">
    <location>
        <position position="1"/>
    </location>
</feature>
<gene>
    <name evidence="5" type="ORF">CM83_19352</name>
</gene>
<proteinExistence type="predicted"/>
<feature type="compositionally biased region" description="Polar residues" evidence="3">
    <location>
        <begin position="27"/>
        <end position="44"/>
    </location>
</feature>
<reference evidence="5" key="1">
    <citation type="journal article" date="2014" name="PLoS ONE">
        <title>Transcriptome-Based Identification of ABC Transporters in the Western Tarnished Plant Bug Lygus hesperus.</title>
        <authorList>
            <person name="Hull J.J."/>
            <person name="Chaney K."/>
            <person name="Geib S.M."/>
            <person name="Fabrick J.A."/>
            <person name="Brent C.S."/>
            <person name="Walsh D."/>
            <person name="Lavine L.C."/>
        </authorList>
    </citation>
    <scope>NUCLEOTIDE SEQUENCE</scope>
</reference>
<sequence length="241" mass="26645">QQLQQQQQQCHNMYKGGSSSTTSNSNMPQITSNMPGYAYSSVSHNGEDENNNDMTHNAEIMNTSCTNTVESDVGQDNTSGVATNNSNANTINHEEMVQRKRDAVLMSKSIPTHPCIAQLGSCKYGDYCRHIDRAADVCVFYLNGNCRNETGTCSYRHEPLEEHMNKLRRLRKLQEEANASHIAPQPPTQLSVPSQPQSRGGFHVQSQQMPLSGQSYPANGNNYSMNMANQPMGMGMPSNQP</sequence>